<name>A0A2T7CV97_9POAL</name>
<keyword evidence="2" id="KW-1185">Reference proteome</keyword>
<protein>
    <recommendedName>
        <fullName evidence="3">DUF1618 domain-containing protein</fullName>
    </recommendedName>
</protein>
<dbReference type="EMBL" id="CM009755">
    <property type="protein sequence ID" value="PUZ47269.1"/>
    <property type="molecule type" value="Genomic_DNA"/>
</dbReference>
<dbReference type="OrthoDB" id="696044at2759"/>
<dbReference type="STRING" id="1504633.A0A2T7CV97"/>
<evidence type="ECO:0000313" key="1">
    <source>
        <dbReference type="EMBL" id="PUZ47269.1"/>
    </source>
</evidence>
<dbReference type="PANTHER" id="PTHR34591">
    <property type="entry name" value="OS03G0653100 PROTEIN-RELATED"/>
    <property type="match status" value="1"/>
</dbReference>
<dbReference type="Gramene" id="PUZ47269">
    <property type="protein sequence ID" value="PUZ47269"/>
    <property type="gene ID" value="GQ55_7G151400"/>
</dbReference>
<accession>A0A2T7CV97</accession>
<evidence type="ECO:0008006" key="3">
    <source>
        <dbReference type="Google" id="ProtNLM"/>
    </source>
</evidence>
<dbReference type="AlphaFoldDB" id="A0A2T7CV97"/>
<organism evidence="1 2">
    <name type="scientific">Panicum hallii var. hallii</name>
    <dbReference type="NCBI Taxonomy" id="1504633"/>
    <lineage>
        <taxon>Eukaryota</taxon>
        <taxon>Viridiplantae</taxon>
        <taxon>Streptophyta</taxon>
        <taxon>Embryophyta</taxon>
        <taxon>Tracheophyta</taxon>
        <taxon>Spermatophyta</taxon>
        <taxon>Magnoliopsida</taxon>
        <taxon>Liliopsida</taxon>
        <taxon>Poales</taxon>
        <taxon>Poaceae</taxon>
        <taxon>PACMAD clade</taxon>
        <taxon>Panicoideae</taxon>
        <taxon>Panicodae</taxon>
        <taxon>Paniceae</taxon>
        <taxon>Panicinae</taxon>
        <taxon>Panicum</taxon>
        <taxon>Panicum sect. Panicum</taxon>
    </lineage>
</organism>
<sequence length="320" mass="34468">MFVPESFGKQQKANEEKLLPLLVFSSATRQWTKRLLAAGRCAPSRLFDRVMRRRRRSAEGDPWVRTWRSAVYCRGALYVNCEKRILVVLRSSSEGTYDMVMLPADADAGAGQGERYAAGHVLSSLPVDSIFPSTEDGVLLRYASVDAFRVKAWALRESAGDGGGPLLEWTLTHDMDLAAHARMLDLLHHAPSNCVPLAAEEPSGRGGGGGKCVWFSDEDGEEAAGNGGAGDGCSGRSWSWDDASLLDIEIGEHELPDVGAGAPSPFSVLGCHPDKEVIFLAAGAFHVVAYHLGSGKVQYLGRVMPPGDGDRLEGVLAYRP</sequence>
<gene>
    <name evidence="1" type="ORF">GQ55_7G151400</name>
</gene>
<proteinExistence type="predicted"/>
<dbReference type="Proteomes" id="UP000244336">
    <property type="component" value="Chromosome 7"/>
</dbReference>
<dbReference type="PANTHER" id="PTHR34591:SF53">
    <property type="entry name" value="F-BOX DOMAIN-CONTAINING PROTEIN"/>
    <property type="match status" value="1"/>
</dbReference>
<evidence type="ECO:0000313" key="2">
    <source>
        <dbReference type="Proteomes" id="UP000244336"/>
    </source>
</evidence>
<reference evidence="1 2" key="1">
    <citation type="submission" date="2018-04" db="EMBL/GenBank/DDBJ databases">
        <title>WGS assembly of Panicum hallii var. hallii HAL2.</title>
        <authorList>
            <person name="Lovell J."/>
            <person name="Jenkins J."/>
            <person name="Lowry D."/>
            <person name="Mamidi S."/>
            <person name="Sreedasyam A."/>
            <person name="Weng X."/>
            <person name="Barry K."/>
            <person name="Bonette J."/>
            <person name="Campitelli B."/>
            <person name="Daum C."/>
            <person name="Gordon S."/>
            <person name="Gould B."/>
            <person name="Lipzen A."/>
            <person name="MacQueen A."/>
            <person name="Palacio-Mejia J."/>
            <person name="Plott C."/>
            <person name="Shakirov E."/>
            <person name="Shu S."/>
            <person name="Yoshinaga Y."/>
            <person name="Zane M."/>
            <person name="Rokhsar D."/>
            <person name="Grimwood J."/>
            <person name="Schmutz J."/>
            <person name="Juenger T."/>
        </authorList>
    </citation>
    <scope>NUCLEOTIDE SEQUENCE [LARGE SCALE GENOMIC DNA]</scope>
    <source>
        <strain evidence="2">cv. HAL2</strain>
    </source>
</reference>